<name>Q2J5U0_FRACC</name>
<dbReference type="STRING" id="106370.Francci3_4002"/>
<evidence type="ECO:0000259" key="1">
    <source>
        <dbReference type="Pfam" id="PF21780"/>
    </source>
</evidence>
<dbReference type="Pfam" id="PF21780">
    <property type="entry name" value="DUF6875"/>
    <property type="match status" value="1"/>
</dbReference>
<organism evidence="2 3">
    <name type="scientific">Frankia casuarinae (strain DSM 45818 / CECT 9043 / HFP020203 / CcI3)</name>
    <dbReference type="NCBI Taxonomy" id="106370"/>
    <lineage>
        <taxon>Bacteria</taxon>
        <taxon>Bacillati</taxon>
        <taxon>Actinomycetota</taxon>
        <taxon>Actinomycetes</taxon>
        <taxon>Frankiales</taxon>
        <taxon>Frankiaceae</taxon>
        <taxon>Frankia</taxon>
    </lineage>
</organism>
<keyword evidence="3" id="KW-1185">Reference proteome</keyword>
<dbReference type="InterPro" id="IPR049240">
    <property type="entry name" value="DUF6875"/>
</dbReference>
<dbReference type="RefSeq" id="WP_011438375.1">
    <property type="nucleotide sequence ID" value="NC_007777.1"/>
</dbReference>
<reference evidence="2 3" key="1">
    <citation type="journal article" date="2007" name="Genome Res.">
        <title>Genome characteristics of facultatively symbiotic Frankia sp. strains reflect host range and host plant biogeography.</title>
        <authorList>
            <person name="Normand P."/>
            <person name="Lapierre P."/>
            <person name="Tisa L.S."/>
            <person name="Gogarten J.P."/>
            <person name="Alloisio N."/>
            <person name="Bagnarol E."/>
            <person name="Bassi C.A."/>
            <person name="Berry A.M."/>
            <person name="Bickhart D.M."/>
            <person name="Choisne N."/>
            <person name="Couloux A."/>
            <person name="Cournoyer B."/>
            <person name="Cruveiller S."/>
            <person name="Daubin V."/>
            <person name="Demange N."/>
            <person name="Francino M.P."/>
            <person name="Goltsman E."/>
            <person name="Huang Y."/>
            <person name="Kopp O.R."/>
            <person name="Labarre L."/>
            <person name="Lapidus A."/>
            <person name="Lavire C."/>
            <person name="Marechal J."/>
            <person name="Martinez M."/>
            <person name="Mastronunzio J.E."/>
            <person name="Mullin B.C."/>
            <person name="Niemann J."/>
            <person name="Pujic P."/>
            <person name="Rawnsley T."/>
            <person name="Rouy Z."/>
            <person name="Schenowitz C."/>
            <person name="Sellstedt A."/>
            <person name="Tavares F."/>
            <person name="Tomkins J.P."/>
            <person name="Vallenet D."/>
            <person name="Valverde C."/>
            <person name="Wall L.G."/>
            <person name="Wang Y."/>
            <person name="Medigue C."/>
            <person name="Benson D.R."/>
        </authorList>
    </citation>
    <scope>NUCLEOTIDE SEQUENCE [LARGE SCALE GENOMIC DNA]</scope>
    <source>
        <strain evidence="3">DSM 45818 / CECT 9043 / CcI3</strain>
    </source>
</reference>
<sequence length="206" mass="23561">MSDDHTAEKTVNSWFRSYLARPHPMLGRLGAVCPYVRPALDGDQIRLWTLDLPKPIFASWLEDRVREAIRLFPALFWQPELSLPALVLAFPDMGEQDWPLIDQVHSIVKSEAVSLGLMIGQFHGSCTEPSARNQDFHVNVSPVPLFAIRRMSVHDILFLHSRPDWFAVYRDRFGDHYRGERTQTGILAELYSAAEERFFGTPLCPA</sequence>
<gene>
    <name evidence="2" type="ordered locus">Francci3_4002</name>
</gene>
<dbReference type="eggNOG" id="COG0142">
    <property type="taxonomic scope" value="Bacteria"/>
</dbReference>
<evidence type="ECO:0000313" key="3">
    <source>
        <dbReference type="Proteomes" id="UP000001937"/>
    </source>
</evidence>
<dbReference type="KEGG" id="fra:Francci3_4002"/>
<dbReference type="Proteomes" id="UP000001937">
    <property type="component" value="Chromosome"/>
</dbReference>
<feature type="domain" description="DUF6875" evidence="1">
    <location>
        <begin position="9"/>
        <end position="180"/>
    </location>
</feature>
<dbReference type="EMBL" id="CP000249">
    <property type="protein sequence ID" value="ABD13352.1"/>
    <property type="molecule type" value="Genomic_DNA"/>
</dbReference>
<dbReference type="OrthoDB" id="8420726at2"/>
<accession>Q2J5U0</accession>
<dbReference type="AlphaFoldDB" id="Q2J5U0"/>
<protein>
    <recommendedName>
        <fullName evidence="1">DUF6875 domain-containing protein</fullName>
    </recommendedName>
</protein>
<dbReference type="HOGENOM" id="CLU_092431_0_0_11"/>
<evidence type="ECO:0000313" key="2">
    <source>
        <dbReference type="EMBL" id="ABD13352.1"/>
    </source>
</evidence>
<proteinExistence type="predicted"/>